<sequence length="794" mass="91646">MNWKKSAICYVSFLAVFFGEIAINLACGPEQDPYDYYISYFHNNVQGDEYAPFAFNALVPLYSDEEPASETDINSAEWASYLKVKKEDVYNEMYGAADSLGNNSFWQALAKNAKAKAYYTFAKSCEPFTVAEADVWDPAVRDSVLMIKKAKEALTLADKMGRDDFLKLRYAYQAERLFHYAKNYAESKLAYEKLISPIKTNSAAKGWATAVYAGAVRYAGQPTEAAFLYSKVFASNPERRVQAYKNYFYTSSSVNNVLSYAKTDQEKADVLAIASFGNPEFQLERLQQVYRYKPSSLLNGALLVREVSKLEKDLIERSKYSKDFLDRYWDNDKQSTDSLKRVHLNYLARVKAFALKLATEKKYPEPELGTVTAAYLSWMEDKPLQAQLYLQEIKSTAQLSVRLRDQIRIVMLLCEASKIKKGSTFNESSLLPVLKWLDEKRYAENTEQKQEGYSYIWSGGQQRFTTTTRNFYQQLLAPAYIKMGDTARAALAMLKGDLFRKPEKNTKFSSLSWQTMSFWRDYLGPKSIEALASIRKIPPANNLDGLLAYGFLQLNNDDFYELCGTVYLRTHQYAKALAWFNKLDKNYALFEPSNWYSDQILYANPFNTTFNDYPKQYVSKTKRYNKKSFAQEMLRLQQLIVSDKKNAALYYFKMANGVYQTGYYGNAWFLISYDWSSYNNYDPAAYAYDADFKLAKTAKAWYLKARALSTDPDFKAKCTFMLAKCEQKRIVNTSFINWYDNDYEAKQRGFIAKNINNPYFRELKASYAQTPFYKTAVGECSYLRDFLRSTAVKK</sequence>
<organism evidence="1 2">
    <name type="scientific">Pedobacter albus</name>
    <dbReference type="NCBI Taxonomy" id="3113905"/>
    <lineage>
        <taxon>Bacteria</taxon>
        <taxon>Pseudomonadati</taxon>
        <taxon>Bacteroidota</taxon>
        <taxon>Sphingobacteriia</taxon>
        <taxon>Sphingobacteriales</taxon>
        <taxon>Sphingobacteriaceae</taxon>
        <taxon>Pedobacter</taxon>
    </lineage>
</organism>
<dbReference type="EMBL" id="JAZDQT010000003">
    <property type="protein sequence ID" value="MEE1946927.1"/>
    <property type="molecule type" value="Genomic_DNA"/>
</dbReference>
<reference evidence="1 2" key="1">
    <citation type="submission" date="2024-01" db="EMBL/GenBank/DDBJ databases">
        <title>Pedobacter sp. nov., isolated from fresh soil.</title>
        <authorList>
            <person name="Le N.T.T."/>
        </authorList>
    </citation>
    <scope>NUCLEOTIDE SEQUENCE [LARGE SCALE GENOMIC DNA]</scope>
    <source>
        <strain evidence="1 2">KR3-3</strain>
    </source>
</reference>
<accession>A0ABU7IC30</accession>
<dbReference type="Proteomes" id="UP001336835">
    <property type="component" value="Unassembled WGS sequence"/>
</dbReference>
<evidence type="ECO:0000313" key="2">
    <source>
        <dbReference type="Proteomes" id="UP001336835"/>
    </source>
</evidence>
<name>A0ABU7IC30_9SPHI</name>
<comment type="caution">
    <text evidence="1">The sequence shown here is derived from an EMBL/GenBank/DDBJ whole genome shotgun (WGS) entry which is preliminary data.</text>
</comment>
<keyword evidence="2" id="KW-1185">Reference proteome</keyword>
<protein>
    <recommendedName>
        <fullName evidence="3">Tetratricopeptide repeat protein</fullName>
    </recommendedName>
</protein>
<gene>
    <name evidence="1" type="ORF">VRU48_17505</name>
</gene>
<evidence type="ECO:0008006" key="3">
    <source>
        <dbReference type="Google" id="ProtNLM"/>
    </source>
</evidence>
<dbReference type="RefSeq" id="WP_330109214.1">
    <property type="nucleotide sequence ID" value="NZ_JAZDQT010000003.1"/>
</dbReference>
<proteinExistence type="predicted"/>
<evidence type="ECO:0000313" key="1">
    <source>
        <dbReference type="EMBL" id="MEE1946927.1"/>
    </source>
</evidence>